<dbReference type="EMBL" id="JAAFOW010000919">
    <property type="protein sequence ID" value="KAF5263357.1"/>
    <property type="molecule type" value="Genomic_DNA"/>
</dbReference>
<dbReference type="Proteomes" id="UP000558688">
    <property type="component" value="Unassembled WGS sequence"/>
</dbReference>
<dbReference type="PANTHER" id="PTHR24148">
    <property type="entry name" value="ANKYRIN REPEAT DOMAIN-CONTAINING PROTEIN 39 HOMOLOG-RELATED"/>
    <property type="match status" value="1"/>
</dbReference>
<evidence type="ECO:0008006" key="4">
    <source>
        <dbReference type="Google" id="ProtNLM"/>
    </source>
</evidence>
<accession>A0A8H5AF47</accession>
<evidence type="ECO:0000256" key="1">
    <source>
        <dbReference type="SAM" id="MobiDB-lite"/>
    </source>
</evidence>
<reference evidence="2" key="1">
    <citation type="submission" date="2020-02" db="EMBL/GenBank/DDBJ databases">
        <title>Identification and distribution of gene clusters putatively required for synthesis of sphingolipid metabolism inhibitors in phylogenetically diverse species of the filamentous fungus Fusarium.</title>
        <authorList>
            <person name="Kim H.-S."/>
            <person name="Busman M."/>
            <person name="Brown D.W."/>
            <person name="Divon H."/>
            <person name="Uhlig S."/>
            <person name="Proctor R.H."/>
        </authorList>
    </citation>
    <scope>NUCLEOTIDE SEQUENCE [LARGE SCALE GENOMIC DNA]</scope>
    <source>
        <strain evidence="2">NRRL 39464</strain>
    </source>
</reference>
<dbReference type="AlphaFoldDB" id="A0A8H5AF47"/>
<sequence length="491" mass="54602">MTADFLSRSGWASDIVGEATKCKTVHPLRYVDAKSGHKDYEFKKNKSLFNTPKFVSITRCELGLPSYLTAVAGAQAPDLLSLLHRFRSAGCSEPKDKIYAIRGLLEGGPNADLIEKITMDYKVPDWQIYLETAWAILTSDNNLNLLSHAAQSDMEGVENLPSWVPDWSVAESNSVIRDRTSTDEFGNETVLWHASARLRWKRQGTQGSRILAVQGNCVGVVTNVVETAEIVKNLGQIYRVFHRIRRMYSATGIRLTSDGDSTDPDMQVPTGTSRPPQSRFEALWRTLIMDRWKGLYPAPQEAGHAFARTVIFGHLYLPLQENPFAAFETTARNWEILKTLSDDEKECTNLIELYQAAWGDLPEIEIGESADLTEIEHPTKFLPNFEGTMYSGNWQEFSDAVIEDIDGYFSTWRVSQSARPLVITDTGLLGLGHGASKQGDEVWVLAGACVPFLLRKVTNGTHQVVGEAYIHGIMNGEAVVGTKSLQDVILA</sequence>
<name>A0A8H5AF47_FUSOX</name>
<dbReference type="InterPro" id="IPR052895">
    <property type="entry name" value="HetReg/Transcr_Mod"/>
</dbReference>
<proteinExistence type="predicted"/>
<dbReference type="Pfam" id="PF26639">
    <property type="entry name" value="Het-6_barrel"/>
    <property type="match status" value="1"/>
</dbReference>
<feature type="region of interest" description="Disordered" evidence="1">
    <location>
        <begin position="255"/>
        <end position="276"/>
    </location>
</feature>
<evidence type="ECO:0000313" key="3">
    <source>
        <dbReference type="Proteomes" id="UP000558688"/>
    </source>
</evidence>
<comment type="caution">
    <text evidence="2">The sequence shown here is derived from an EMBL/GenBank/DDBJ whole genome shotgun (WGS) entry which is preliminary data.</text>
</comment>
<evidence type="ECO:0000313" key="2">
    <source>
        <dbReference type="EMBL" id="KAF5263357.1"/>
    </source>
</evidence>
<organism evidence="2 3">
    <name type="scientific">Fusarium oxysporum</name>
    <name type="common">Fusarium vascular wilt</name>
    <dbReference type="NCBI Taxonomy" id="5507"/>
    <lineage>
        <taxon>Eukaryota</taxon>
        <taxon>Fungi</taxon>
        <taxon>Dikarya</taxon>
        <taxon>Ascomycota</taxon>
        <taxon>Pezizomycotina</taxon>
        <taxon>Sordariomycetes</taxon>
        <taxon>Hypocreomycetidae</taxon>
        <taxon>Hypocreales</taxon>
        <taxon>Nectriaceae</taxon>
        <taxon>Fusarium</taxon>
        <taxon>Fusarium oxysporum species complex</taxon>
    </lineage>
</organism>
<dbReference type="PANTHER" id="PTHR24148:SF73">
    <property type="entry name" value="HET DOMAIN PROTEIN (AFU_ORTHOLOGUE AFUA_8G01020)"/>
    <property type="match status" value="1"/>
</dbReference>
<gene>
    <name evidence="2" type="ORF">FOXYS1_5894</name>
</gene>
<protein>
    <recommendedName>
        <fullName evidence="4">Heterokaryon incompatibility domain-containing protein</fullName>
    </recommendedName>
</protein>